<feature type="transmembrane region" description="Helical" evidence="9">
    <location>
        <begin position="309"/>
        <end position="328"/>
    </location>
</feature>
<reference evidence="10" key="1">
    <citation type="submission" date="2023-07" db="EMBL/GenBank/DDBJ databases">
        <title>Genome content predicts the carbon catabolic preferences of heterotrophic bacteria.</title>
        <authorList>
            <person name="Gralka M."/>
        </authorList>
    </citation>
    <scope>NUCLEOTIDE SEQUENCE</scope>
    <source>
        <strain evidence="11">5G01</strain>
        <strain evidence="10">I2M16</strain>
    </source>
</reference>
<evidence type="ECO:0000313" key="10">
    <source>
        <dbReference type="EMBL" id="MDO6453477.1"/>
    </source>
</evidence>
<dbReference type="Proteomes" id="UP001177341">
    <property type="component" value="Unassembled WGS sequence"/>
</dbReference>
<evidence type="ECO:0000256" key="4">
    <source>
        <dbReference type="ARBA" id="ARBA00022475"/>
    </source>
</evidence>
<comment type="caution">
    <text evidence="10">The sequence shown here is derived from an EMBL/GenBank/DDBJ whole genome shotgun (WGS) entry which is preliminary data.</text>
</comment>
<dbReference type="GO" id="GO:0005886">
    <property type="term" value="C:plasma membrane"/>
    <property type="evidence" value="ECO:0007669"/>
    <property type="project" value="UniProtKB-SubCell"/>
</dbReference>
<keyword evidence="5 9" id="KW-0812">Transmembrane</keyword>
<dbReference type="Pfam" id="PF01032">
    <property type="entry name" value="FecCD"/>
    <property type="match status" value="1"/>
</dbReference>
<comment type="similarity">
    <text evidence="2">Belongs to the binding-protein-dependent transport system permease family. FecCD subfamily.</text>
</comment>
<evidence type="ECO:0000256" key="9">
    <source>
        <dbReference type="SAM" id="Phobius"/>
    </source>
</evidence>
<dbReference type="CDD" id="cd06550">
    <property type="entry name" value="TM_ABC_iron-siderophores_like"/>
    <property type="match status" value="1"/>
</dbReference>
<gene>
    <name evidence="10" type="ORF">Q4490_07855</name>
    <name evidence="11" type="ORF">Q8W30_07320</name>
</gene>
<keyword evidence="3" id="KW-0813">Transport</keyword>
<evidence type="ECO:0000256" key="5">
    <source>
        <dbReference type="ARBA" id="ARBA00022692"/>
    </source>
</evidence>
<feature type="transmembrane region" description="Helical" evidence="9">
    <location>
        <begin position="37"/>
        <end position="59"/>
    </location>
</feature>
<evidence type="ECO:0000256" key="2">
    <source>
        <dbReference type="ARBA" id="ARBA00007935"/>
    </source>
</evidence>
<name>A0AAW7XIM7_9GAMM</name>
<feature type="transmembrane region" description="Helical" evidence="9">
    <location>
        <begin position="122"/>
        <end position="141"/>
    </location>
</feature>
<evidence type="ECO:0000256" key="8">
    <source>
        <dbReference type="SAM" id="MobiDB-lite"/>
    </source>
</evidence>
<keyword evidence="4" id="KW-1003">Cell membrane</keyword>
<feature type="transmembrane region" description="Helical" evidence="9">
    <location>
        <begin position="223"/>
        <end position="246"/>
    </location>
</feature>
<dbReference type="Proteomes" id="UP001169862">
    <property type="component" value="Unassembled WGS sequence"/>
</dbReference>
<dbReference type="GO" id="GO:0022857">
    <property type="term" value="F:transmembrane transporter activity"/>
    <property type="evidence" value="ECO:0007669"/>
    <property type="project" value="InterPro"/>
</dbReference>
<dbReference type="EMBL" id="JAUYVO010000004">
    <property type="protein sequence ID" value="MDP2522381.1"/>
    <property type="molecule type" value="Genomic_DNA"/>
</dbReference>
<evidence type="ECO:0000313" key="13">
    <source>
        <dbReference type="Proteomes" id="UP001177341"/>
    </source>
</evidence>
<feature type="transmembrane region" description="Helical" evidence="9">
    <location>
        <begin position="267"/>
        <end position="297"/>
    </location>
</feature>
<feature type="region of interest" description="Disordered" evidence="8">
    <location>
        <begin position="1"/>
        <end position="20"/>
    </location>
</feature>
<proteinExistence type="inferred from homology"/>
<dbReference type="RefSeq" id="WP_215151198.1">
    <property type="nucleotide sequence ID" value="NZ_JAHHDZ010000006.1"/>
</dbReference>
<evidence type="ECO:0000313" key="11">
    <source>
        <dbReference type="EMBL" id="MDP2522381.1"/>
    </source>
</evidence>
<dbReference type="AlphaFoldDB" id="A0AAW7XIM7"/>
<dbReference type="Gene3D" id="1.10.3470.10">
    <property type="entry name" value="ABC transporter involved in vitamin B12 uptake, BtuC"/>
    <property type="match status" value="1"/>
</dbReference>
<feature type="transmembrane region" description="Helical" evidence="9">
    <location>
        <begin position="147"/>
        <end position="167"/>
    </location>
</feature>
<evidence type="ECO:0000313" key="12">
    <source>
        <dbReference type="Proteomes" id="UP001169862"/>
    </source>
</evidence>
<keyword evidence="13" id="KW-1185">Reference proteome</keyword>
<dbReference type="PANTHER" id="PTHR30472">
    <property type="entry name" value="FERRIC ENTEROBACTIN TRANSPORT SYSTEM PERMEASE PROTEIN"/>
    <property type="match status" value="1"/>
</dbReference>
<feature type="transmembrane region" description="Helical" evidence="9">
    <location>
        <begin position="335"/>
        <end position="355"/>
    </location>
</feature>
<organism evidence="10 12">
    <name type="scientific">Neptunomonas phycophila</name>
    <dbReference type="NCBI Taxonomy" id="1572645"/>
    <lineage>
        <taxon>Bacteria</taxon>
        <taxon>Pseudomonadati</taxon>
        <taxon>Pseudomonadota</taxon>
        <taxon>Gammaproteobacteria</taxon>
        <taxon>Oceanospirillales</taxon>
        <taxon>Oceanospirillaceae</taxon>
        <taxon>Neptunomonas</taxon>
    </lineage>
</organism>
<keyword evidence="7 9" id="KW-0472">Membrane</keyword>
<feature type="transmembrane region" description="Helical" evidence="9">
    <location>
        <begin position="179"/>
        <end position="200"/>
    </location>
</feature>
<dbReference type="PANTHER" id="PTHR30472:SF1">
    <property type="entry name" value="FE(3+) DICITRATE TRANSPORT SYSTEM PERMEASE PROTEIN FECC-RELATED"/>
    <property type="match status" value="1"/>
</dbReference>
<comment type="subcellular location">
    <subcellularLocation>
        <location evidence="1">Cell membrane</location>
        <topology evidence="1">Multi-pass membrane protein</topology>
    </subcellularLocation>
</comment>
<evidence type="ECO:0000256" key="6">
    <source>
        <dbReference type="ARBA" id="ARBA00022989"/>
    </source>
</evidence>
<evidence type="ECO:0000256" key="1">
    <source>
        <dbReference type="ARBA" id="ARBA00004651"/>
    </source>
</evidence>
<dbReference type="SUPFAM" id="SSF81345">
    <property type="entry name" value="ABC transporter involved in vitamin B12 uptake, BtuC"/>
    <property type="match status" value="1"/>
</dbReference>
<dbReference type="EMBL" id="JAUOPG010000004">
    <property type="protein sequence ID" value="MDO6453477.1"/>
    <property type="molecule type" value="Genomic_DNA"/>
</dbReference>
<evidence type="ECO:0000256" key="3">
    <source>
        <dbReference type="ARBA" id="ARBA00022448"/>
    </source>
</evidence>
<dbReference type="FunFam" id="1.10.3470.10:FF:000001">
    <property type="entry name" value="Vitamin B12 ABC transporter permease BtuC"/>
    <property type="match status" value="1"/>
</dbReference>
<dbReference type="GO" id="GO:0033214">
    <property type="term" value="P:siderophore-iron import into cell"/>
    <property type="evidence" value="ECO:0007669"/>
    <property type="project" value="TreeGrafter"/>
</dbReference>
<feature type="transmembrane region" description="Helical" evidence="9">
    <location>
        <begin position="90"/>
        <end position="110"/>
    </location>
</feature>
<evidence type="ECO:0000256" key="7">
    <source>
        <dbReference type="ARBA" id="ARBA00023136"/>
    </source>
</evidence>
<accession>A0AAW7XIM7</accession>
<dbReference type="InterPro" id="IPR000522">
    <property type="entry name" value="ABC_transptr_permease_BtuC"/>
</dbReference>
<protein>
    <submittedName>
        <fullName evidence="10">Iron ABC transporter permease</fullName>
    </submittedName>
</protein>
<sequence length="363" mass="37309">MPFASKDPEPGSASKHPDVGTVATSIRPGFVKEPGRCLLVPILIALIILCLATLSSFLVGAGDVTPSRALAALFGAADEEAHFVVFELRMVRTLLGVTVGIALGAAGSLLQAATRNPLAEPGLLGVSAGASFAVVVAISLGSSAAGLHIWVAVAGALGGCLLVLLVSQVRGVGDDPVRLVLAGAAFSSMLMAMTTLLLLFDQRTADEIRFWIIGALGGRSAEILSWTAPMILCSLIVMLVLVRPLASLALGEQIATGLGHNPRLTRLLTLIVVAFLVGAATAAAGPIAFIGLIVPFAARALVGTDIRRVLWMAVLLGPSLVLVADVLSRLAVRPYELPIGVITAIIGAPVLVAVVRSQRMPSL</sequence>
<dbReference type="InterPro" id="IPR037294">
    <property type="entry name" value="ABC_BtuC-like"/>
</dbReference>
<keyword evidence="6 9" id="KW-1133">Transmembrane helix</keyword>